<feature type="transmembrane region" description="Helical" evidence="1">
    <location>
        <begin position="243"/>
        <end position="266"/>
    </location>
</feature>
<comment type="caution">
    <text evidence="2">The sequence shown here is derived from an EMBL/GenBank/DDBJ whole genome shotgun (WGS) entry which is preliminary data.</text>
</comment>
<dbReference type="SUPFAM" id="SSF103473">
    <property type="entry name" value="MFS general substrate transporter"/>
    <property type="match status" value="1"/>
</dbReference>
<dbReference type="AlphaFoldDB" id="A0A9J6QN18"/>
<feature type="transmembrane region" description="Helical" evidence="1">
    <location>
        <begin position="380"/>
        <end position="400"/>
    </location>
</feature>
<name>A0A9J6QN18_9FIRM</name>
<feature type="transmembrane region" description="Helical" evidence="1">
    <location>
        <begin position="332"/>
        <end position="354"/>
    </location>
</feature>
<evidence type="ECO:0000313" key="2">
    <source>
        <dbReference type="EMBL" id="MCU7377338.1"/>
    </source>
</evidence>
<keyword evidence="1" id="KW-1133">Transmembrane helix</keyword>
<evidence type="ECO:0000313" key="3">
    <source>
        <dbReference type="Proteomes" id="UP001065549"/>
    </source>
</evidence>
<keyword evidence="1" id="KW-0472">Membrane</keyword>
<dbReference type="Pfam" id="PF13347">
    <property type="entry name" value="MFS_2"/>
    <property type="match status" value="1"/>
</dbReference>
<accession>A0A9J6QN18</accession>
<dbReference type="EMBL" id="JAOSHN010000001">
    <property type="protein sequence ID" value="MCU7377338.1"/>
    <property type="molecule type" value="Genomic_DNA"/>
</dbReference>
<dbReference type="GO" id="GO:0008643">
    <property type="term" value="P:carbohydrate transport"/>
    <property type="evidence" value="ECO:0007669"/>
    <property type="project" value="InterPro"/>
</dbReference>
<feature type="transmembrane region" description="Helical" evidence="1">
    <location>
        <begin position="278"/>
        <end position="295"/>
    </location>
</feature>
<gene>
    <name evidence="2" type="ORF">OBO34_03100</name>
</gene>
<dbReference type="Proteomes" id="UP001065549">
    <property type="component" value="Unassembled WGS sequence"/>
</dbReference>
<protein>
    <submittedName>
        <fullName evidence="2">MFS transporter</fullName>
    </submittedName>
</protein>
<dbReference type="PANTHER" id="PTHR11328">
    <property type="entry name" value="MAJOR FACILITATOR SUPERFAMILY DOMAIN-CONTAINING PROTEIN"/>
    <property type="match status" value="1"/>
</dbReference>
<keyword evidence="3" id="KW-1185">Reference proteome</keyword>
<feature type="transmembrane region" description="Helical" evidence="1">
    <location>
        <begin position="82"/>
        <end position="98"/>
    </location>
</feature>
<dbReference type="GO" id="GO:0005886">
    <property type="term" value="C:plasma membrane"/>
    <property type="evidence" value="ECO:0007669"/>
    <property type="project" value="TreeGrafter"/>
</dbReference>
<dbReference type="PANTHER" id="PTHR11328:SF24">
    <property type="entry name" value="MAJOR FACILITATOR SUPERFAMILY (MFS) PROFILE DOMAIN-CONTAINING PROTEIN"/>
    <property type="match status" value="1"/>
</dbReference>
<keyword evidence="1" id="KW-0812">Transmembrane</keyword>
<feature type="transmembrane region" description="Helical" evidence="1">
    <location>
        <begin position="39"/>
        <end position="61"/>
    </location>
</feature>
<reference evidence="2" key="1">
    <citation type="submission" date="2022-09" db="EMBL/GenBank/DDBJ databases">
        <title>Culturomic study of gut microbiota in children with autism spectrum disorder.</title>
        <authorList>
            <person name="Efimov B.A."/>
            <person name="Chaplin A.V."/>
            <person name="Sokolova S.R."/>
            <person name="Pikina A.P."/>
            <person name="Korzhanova M."/>
            <person name="Belova V."/>
            <person name="Korostin D."/>
        </authorList>
    </citation>
    <scope>NUCLEOTIDE SEQUENCE</scope>
    <source>
        <strain evidence="2">ASD5510</strain>
    </source>
</reference>
<evidence type="ECO:0000256" key="1">
    <source>
        <dbReference type="SAM" id="Phobius"/>
    </source>
</evidence>
<feature type="transmembrane region" description="Helical" evidence="1">
    <location>
        <begin position="110"/>
        <end position="133"/>
    </location>
</feature>
<feature type="transmembrane region" description="Helical" evidence="1">
    <location>
        <begin position="307"/>
        <end position="326"/>
    </location>
</feature>
<feature type="transmembrane region" description="Helical" evidence="1">
    <location>
        <begin position="185"/>
        <end position="206"/>
    </location>
</feature>
<feature type="transmembrane region" description="Helical" evidence="1">
    <location>
        <begin position="12"/>
        <end position="33"/>
    </location>
</feature>
<proteinExistence type="predicted"/>
<organism evidence="2 3">
    <name type="scientific">Hominibacterium faecale</name>
    <dbReference type="NCBI Taxonomy" id="2839743"/>
    <lineage>
        <taxon>Bacteria</taxon>
        <taxon>Bacillati</taxon>
        <taxon>Bacillota</taxon>
        <taxon>Clostridia</taxon>
        <taxon>Peptostreptococcales</taxon>
        <taxon>Anaerovoracaceae</taxon>
        <taxon>Hominibacterium</taxon>
    </lineage>
</organism>
<sequence>MTEKKLSVGTKLGYAIGAFGDAIPLNIFNFYFLFFLTDIAGVAPVKAGMVSSIAVLWNGVLDPFIGYLSDNSKSRMGRRRSFMAKAVFPYGICMYLIFSDLPLPSNIKVLYFMVIAMAYYTCYTTYVIPFFALGGELTDDFEERTSVRAWGSAVGYATMILALALPPMIVAFVEETLDSSPVQGWRTVGTVFGILIILGMSICLLCTKGKEAANPSPAQGEKEKRKNFFLSYLEVLKLRPVRFLGITVFFWAMAAAAASGGAVYMLTTNFQVTAGQQSLYFTCIGLFSVLWAPVINGLGKKFDKKHVYCCAMLFSGTVLCLFGIIGVKSFEWAIAMAFFFTFGNTTFFTVYFSLMYDLSELDEYVNGEERIGAMAGLMDLIQKCGTAVSMQLLGVFLQFGGYDVAGQEAKAAETIISANTLLPGILGVCAGLLAIVYPVTKARHQALKRALEQKKTGKPHSEAGFEKLIRR</sequence>
<feature type="transmembrane region" description="Helical" evidence="1">
    <location>
        <begin position="420"/>
        <end position="439"/>
    </location>
</feature>
<feature type="transmembrane region" description="Helical" evidence="1">
    <location>
        <begin position="153"/>
        <end position="173"/>
    </location>
</feature>
<dbReference type="InterPro" id="IPR039672">
    <property type="entry name" value="MFS_2"/>
</dbReference>
<dbReference type="RefSeq" id="WP_148397142.1">
    <property type="nucleotide sequence ID" value="NZ_JAJAGH010000010.1"/>
</dbReference>
<dbReference type="Gene3D" id="1.20.1250.20">
    <property type="entry name" value="MFS general substrate transporter like domains"/>
    <property type="match status" value="1"/>
</dbReference>
<dbReference type="GO" id="GO:0015293">
    <property type="term" value="F:symporter activity"/>
    <property type="evidence" value="ECO:0007669"/>
    <property type="project" value="InterPro"/>
</dbReference>
<dbReference type="InterPro" id="IPR036259">
    <property type="entry name" value="MFS_trans_sf"/>
</dbReference>